<reference evidence="3 4" key="1">
    <citation type="journal article" date="2015" name="Nature">
        <title>rRNA introns, odd ribosomes, and small enigmatic genomes across a large radiation of phyla.</title>
        <authorList>
            <person name="Brown C.T."/>
            <person name="Hug L.A."/>
            <person name="Thomas B.C."/>
            <person name="Sharon I."/>
            <person name="Castelle C.J."/>
            <person name="Singh A."/>
            <person name="Wilkins M.J."/>
            <person name="Williams K.H."/>
            <person name="Banfield J.F."/>
        </authorList>
    </citation>
    <scope>NUCLEOTIDE SEQUENCE [LARGE SCALE GENOMIC DNA]</scope>
</reference>
<dbReference type="AlphaFoldDB" id="A0A0G1RD39"/>
<accession>A0A0G1RD39</accession>
<evidence type="ECO:0000256" key="1">
    <source>
        <dbReference type="SAM" id="MobiDB-lite"/>
    </source>
</evidence>
<dbReference type="Pfam" id="PF07883">
    <property type="entry name" value="Cupin_2"/>
    <property type="match status" value="1"/>
</dbReference>
<name>A0A0G1RD39_9BACT</name>
<feature type="region of interest" description="Disordered" evidence="1">
    <location>
        <begin position="113"/>
        <end position="136"/>
    </location>
</feature>
<feature type="compositionally biased region" description="Basic and acidic residues" evidence="1">
    <location>
        <begin position="116"/>
        <end position="136"/>
    </location>
</feature>
<dbReference type="SUPFAM" id="SSF51182">
    <property type="entry name" value="RmlC-like cupins"/>
    <property type="match status" value="1"/>
</dbReference>
<dbReference type="Gene3D" id="2.60.120.10">
    <property type="entry name" value="Jelly Rolls"/>
    <property type="match status" value="1"/>
</dbReference>
<dbReference type="PATRIC" id="fig|1618357.3.peg.974"/>
<evidence type="ECO:0000259" key="2">
    <source>
        <dbReference type="Pfam" id="PF07883"/>
    </source>
</evidence>
<sequence length="136" mass="15034">MAGCILRKMFKGPIEKLTGENNFFRQVLFTGKYAQLVVMSLKPGEEIGEEVHPNVDQFFRFEKGEGKVVIEGEEFSVGDGDAVVVPAGSRHNIINGSANADLKLYTIYSPPNHPEGTIHKTKQEAEAAEEHHTSHL</sequence>
<dbReference type="InterPro" id="IPR013096">
    <property type="entry name" value="Cupin_2"/>
</dbReference>
<gene>
    <name evidence="3" type="ORF">UX78_C0027G0013</name>
</gene>
<dbReference type="PANTHER" id="PTHR43346:SF1">
    <property type="entry name" value="QUERCETIN 2,3-DIOXYGENASE-RELATED"/>
    <property type="match status" value="1"/>
</dbReference>
<dbReference type="InterPro" id="IPR014710">
    <property type="entry name" value="RmlC-like_jellyroll"/>
</dbReference>
<dbReference type="Proteomes" id="UP000034607">
    <property type="component" value="Unassembled WGS sequence"/>
</dbReference>
<evidence type="ECO:0000313" key="4">
    <source>
        <dbReference type="Proteomes" id="UP000034607"/>
    </source>
</evidence>
<evidence type="ECO:0000313" key="3">
    <source>
        <dbReference type="EMBL" id="KKU55061.1"/>
    </source>
</evidence>
<proteinExistence type="predicted"/>
<feature type="domain" description="Cupin type-2" evidence="2">
    <location>
        <begin position="38"/>
        <end position="108"/>
    </location>
</feature>
<dbReference type="EMBL" id="LCNM01000027">
    <property type="protein sequence ID" value="KKU55061.1"/>
    <property type="molecule type" value="Genomic_DNA"/>
</dbReference>
<dbReference type="CDD" id="cd02223">
    <property type="entry name" value="cupin_Bh2720-like"/>
    <property type="match status" value="1"/>
</dbReference>
<dbReference type="PANTHER" id="PTHR43346">
    <property type="entry name" value="LIGAND BINDING DOMAIN PROTEIN, PUTATIVE (AFU_ORTHOLOGUE AFUA_6G14370)-RELATED"/>
    <property type="match status" value="1"/>
</dbReference>
<organism evidence="3 4">
    <name type="scientific">Candidatus Amesbacteria bacterium GW2011_GWA2_47_11</name>
    <dbReference type="NCBI Taxonomy" id="1618357"/>
    <lineage>
        <taxon>Bacteria</taxon>
        <taxon>Candidatus Amesiibacteriota</taxon>
    </lineage>
</organism>
<protein>
    <recommendedName>
        <fullName evidence="2">Cupin type-2 domain-containing protein</fullName>
    </recommendedName>
</protein>
<dbReference type="InterPro" id="IPR052538">
    <property type="entry name" value="Flavonoid_dioxygenase-like"/>
</dbReference>
<dbReference type="InterPro" id="IPR011051">
    <property type="entry name" value="RmlC_Cupin_sf"/>
</dbReference>
<comment type="caution">
    <text evidence="3">The sequence shown here is derived from an EMBL/GenBank/DDBJ whole genome shotgun (WGS) entry which is preliminary data.</text>
</comment>